<dbReference type="AlphaFoldDB" id="A0A074WV74"/>
<evidence type="ECO:0000313" key="2">
    <source>
        <dbReference type="EMBL" id="KEQ77073.1"/>
    </source>
</evidence>
<keyword evidence="3" id="KW-1185">Reference proteome</keyword>
<sequence length="234" mass="26028">MWFPAGSEPIRHNTPVAGFDLGHLDAETSSLRLLPSTSREDQRLYVASMSRIDGMSLHPAHRSPTQSVCVTLAFWHLKYNKPSMDTSGDKYDTTRAGTVTAIINRHEHFKYSCSASSMFPRGTIAASSGNEACKANHEGEVTSVHKNKQVRQARRISLPLSWLCRGIQRVHVSRWKPCCVVIMHSTHKLMPEVRMSARGLGELVPDDLGDLEQSKSGLASPTHPDLWTLREKAS</sequence>
<dbReference type="GeneID" id="25413076"/>
<feature type="region of interest" description="Disordered" evidence="1">
    <location>
        <begin position="211"/>
        <end position="234"/>
    </location>
</feature>
<gene>
    <name evidence="2" type="ORF">M436DRAFT_60853</name>
</gene>
<dbReference type="HOGENOM" id="CLU_1184807_0_0_1"/>
<dbReference type="EMBL" id="KL584703">
    <property type="protein sequence ID" value="KEQ77073.1"/>
    <property type="molecule type" value="Genomic_DNA"/>
</dbReference>
<accession>A0A074WV74</accession>
<protein>
    <submittedName>
        <fullName evidence="2">Uncharacterized protein</fullName>
    </submittedName>
</protein>
<name>A0A074WV74_9PEZI</name>
<dbReference type="Proteomes" id="UP000027730">
    <property type="component" value="Unassembled WGS sequence"/>
</dbReference>
<dbReference type="RefSeq" id="XP_013431088.1">
    <property type="nucleotide sequence ID" value="XM_013575634.1"/>
</dbReference>
<reference evidence="2 3" key="1">
    <citation type="journal article" date="2014" name="BMC Genomics">
        <title>Genome sequencing of four Aureobasidium pullulans varieties: biotechnological potential, stress tolerance, and description of new species.</title>
        <authorList>
            <person name="Gostin Ar C."/>
            <person name="Ohm R.A."/>
            <person name="Kogej T."/>
            <person name="Sonjak S."/>
            <person name="Turk M."/>
            <person name="Zajc J."/>
            <person name="Zalar P."/>
            <person name="Grube M."/>
            <person name="Sun H."/>
            <person name="Han J."/>
            <person name="Sharma A."/>
            <person name="Chiniquy J."/>
            <person name="Ngan C.Y."/>
            <person name="Lipzen A."/>
            <person name="Barry K."/>
            <person name="Grigoriev I.V."/>
            <person name="Gunde-Cimerman N."/>
        </authorList>
    </citation>
    <scope>NUCLEOTIDE SEQUENCE [LARGE SCALE GENOMIC DNA]</scope>
    <source>
        <strain evidence="2 3">CBS 147.97</strain>
    </source>
</reference>
<evidence type="ECO:0000313" key="3">
    <source>
        <dbReference type="Proteomes" id="UP000027730"/>
    </source>
</evidence>
<evidence type="ECO:0000256" key="1">
    <source>
        <dbReference type="SAM" id="MobiDB-lite"/>
    </source>
</evidence>
<organism evidence="2 3">
    <name type="scientific">Aureobasidium namibiae CBS 147.97</name>
    <dbReference type="NCBI Taxonomy" id="1043004"/>
    <lineage>
        <taxon>Eukaryota</taxon>
        <taxon>Fungi</taxon>
        <taxon>Dikarya</taxon>
        <taxon>Ascomycota</taxon>
        <taxon>Pezizomycotina</taxon>
        <taxon>Dothideomycetes</taxon>
        <taxon>Dothideomycetidae</taxon>
        <taxon>Dothideales</taxon>
        <taxon>Saccotheciaceae</taxon>
        <taxon>Aureobasidium</taxon>
    </lineage>
</organism>
<proteinExistence type="predicted"/>